<dbReference type="PANTHER" id="PTHR46481:SF10">
    <property type="entry name" value="ZINC FINGER BED DOMAIN-CONTAINING PROTEIN 39"/>
    <property type="match status" value="1"/>
</dbReference>
<dbReference type="SUPFAM" id="SSF53098">
    <property type="entry name" value="Ribonuclease H-like"/>
    <property type="match status" value="1"/>
</dbReference>
<proteinExistence type="predicted"/>
<dbReference type="InterPro" id="IPR052035">
    <property type="entry name" value="ZnF_BED_domain_contain"/>
</dbReference>
<dbReference type="PANTHER" id="PTHR46481">
    <property type="entry name" value="ZINC FINGER BED DOMAIN-CONTAINING PROTEIN 4"/>
    <property type="match status" value="1"/>
</dbReference>
<keyword evidence="3" id="KW-0863">Zinc-finger</keyword>
<dbReference type="Proteomes" id="UP000789405">
    <property type="component" value="Unassembled WGS sequence"/>
</dbReference>
<dbReference type="EMBL" id="CAJVPY010004085">
    <property type="protein sequence ID" value="CAG8609729.1"/>
    <property type="molecule type" value="Genomic_DNA"/>
</dbReference>
<keyword evidence="8" id="KW-1185">Reference proteome</keyword>
<dbReference type="Pfam" id="PF04937">
    <property type="entry name" value="DUF659"/>
    <property type="match status" value="1"/>
</dbReference>
<dbReference type="AlphaFoldDB" id="A0A9N9CNR4"/>
<dbReference type="GO" id="GO:0005634">
    <property type="term" value="C:nucleus"/>
    <property type="evidence" value="ECO:0007669"/>
    <property type="project" value="UniProtKB-SubCell"/>
</dbReference>
<dbReference type="GO" id="GO:0008270">
    <property type="term" value="F:zinc ion binding"/>
    <property type="evidence" value="ECO:0007669"/>
    <property type="project" value="UniProtKB-KW"/>
</dbReference>
<dbReference type="OrthoDB" id="2403176at2759"/>
<name>A0A9N9CNR4_9GLOM</name>
<comment type="caution">
    <text evidence="7">The sequence shown here is derived from an EMBL/GenBank/DDBJ whole genome shotgun (WGS) entry which is preliminary data.</text>
</comment>
<evidence type="ECO:0000256" key="3">
    <source>
        <dbReference type="ARBA" id="ARBA00022771"/>
    </source>
</evidence>
<dbReference type="InterPro" id="IPR007021">
    <property type="entry name" value="DUF659"/>
</dbReference>
<reference evidence="7" key="1">
    <citation type="submission" date="2021-06" db="EMBL/GenBank/DDBJ databases">
        <authorList>
            <person name="Kallberg Y."/>
            <person name="Tangrot J."/>
            <person name="Rosling A."/>
        </authorList>
    </citation>
    <scope>NUCLEOTIDE SEQUENCE</scope>
    <source>
        <strain evidence="7">MA453B</strain>
    </source>
</reference>
<dbReference type="InterPro" id="IPR012337">
    <property type="entry name" value="RNaseH-like_sf"/>
</dbReference>
<feature type="domain" description="DUF659" evidence="6">
    <location>
        <begin position="132"/>
        <end position="245"/>
    </location>
</feature>
<evidence type="ECO:0000313" key="8">
    <source>
        <dbReference type="Proteomes" id="UP000789405"/>
    </source>
</evidence>
<evidence type="ECO:0000259" key="6">
    <source>
        <dbReference type="Pfam" id="PF04937"/>
    </source>
</evidence>
<evidence type="ECO:0000256" key="1">
    <source>
        <dbReference type="ARBA" id="ARBA00004123"/>
    </source>
</evidence>
<comment type="subcellular location">
    <subcellularLocation>
        <location evidence="1">Nucleus</location>
    </subcellularLocation>
</comment>
<protein>
    <submittedName>
        <fullName evidence="7">6546_t:CDS:1</fullName>
    </submittedName>
</protein>
<gene>
    <name evidence="7" type="ORF">DERYTH_LOCUS8072</name>
</gene>
<organism evidence="7 8">
    <name type="scientific">Dentiscutata erythropus</name>
    <dbReference type="NCBI Taxonomy" id="1348616"/>
    <lineage>
        <taxon>Eukaryota</taxon>
        <taxon>Fungi</taxon>
        <taxon>Fungi incertae sedis</taxon>
        <taxon>Mucoromycota</taxon>
        <taxon>Glomeromycotina</taxon>
        <taxon>Glomeromycetes</taxon>
        <taxon>Diversisporales</taxon>
        <taxon>Gigasporaceae</taxon>
        <taxon>Dentiscutata</taxon>
    </lineage>
</organism>
<evidence type="ECO:0000256" key="4">
    <source>
        <dbReference type="ARBA" id="ARBA00022833"/>
    </source>
</evidence>
<evidence type="ECO:0000256" key="5">
    <source>
        <dbReference type="ARBA" id="ARBA00023242"/>
    </source>
</evidence>
<keyword evidence="4" id="KW-0862">Zinc</keyword>
<keyword evidence="2" id="KW-0479">Metal-binding</keyword>
<keyword evidence="5" id="KW-0539">Nucleus</keyword>
<evidence type="ECO:0000256" key="2">
    <source>
        <dbReference type="ARBA" id="ARBA00022723"/>
    </source>
</evidence>
<accession>A0A9N9CNR4</accession>
<sequence length="498" mass="57323">MTDSAWKEFNKYPPNTPKGHPVAECIHCDQKLSGQAQRLRSHLNSCQKYQNFLNLNQNEPTISNSLPVTVIQKNPNLPVDPYLSRQLNPIEQKTIDKKIARAFYACGIPHVLIENNFFIAALKSLHPTYNPPSHWLLGNNLLSDEYKEIKDHVQKIYSKEKFISISTDGWSNQRNELIINYMSLTTHGPIFIKSTVTKTNSHIAEYIAEGIQNVILEFLEVKETFVVSVVTDNAANMPHSANLIISDIFKKSNLIDDELQWTRNTLEIAKKNKTIALVNPIKTRWETQLAVLEKLLESKSSIQNSARSSNRILIADEDNWDNISVLAEVLRPIVKCITMFESNSATLSLVYKEMADMKNLEYNITNPIQDSVIDIITKRFNYMQSPIMLLAYLLDGRFYPHHHFRPTVHALTQLFQDVTPYISNFILKPEKEIHAKLYKEYGELVALLDSNIILQEAAKDLHPHELVWLSDIEQEVDDENDFWEGFDELTDQVLYDIE</sequence>
<evidence type="ECO:0000313" key="7">
    <source>
        <dbReference type="EMBL" id="CAG8609729.1"/>
    </source>
</evidence>